<dbReference type="PANTHER" id="PTHR30544:SF5">
    <property type="entry name" value="RADICAL SAM CORE DOMAIN-CONTAINING PROTEIN"/>
    <property type="match status" value="1"/>
</dbReference>
<dbReference type="Pfam" id="PF21016">
    <property type="entry name" value="RlmN_N"/>
    <property type="match status" value="1"/>
</dbReference>
<evidence type="ECO:0000256" key="9">
    <source>
        <dbReference type="ARBA" id="ARBA00022694"/>
    </source>
</evidence>
<evidence type="ECO:0000256" key="8">
    <source>
        <dbReference type="ARBA" id="ARBA00022691"/>
    </source>
</evidence>
<dbReference type="HAMAP" id="MF_01849">
    <property type="entry name" value="RNA_methyltr_RlmN"/>
    <property type="match status" value="1"/>
</dbReference>
<evidence type="ECO:0000256" key="5">
    <source>
        <dbReference type="ARBA" id="ARBA00022552"/>
    </source>
</evidence>
<dbReference type="SFLD" id="SFLDF00275">
    <property type="entry name" value="adenosine_C2_methyltransferase"/>
    <property type="match status" value="1"/>
</dbReference>
<dbReference type="GO" id="GO:0008168">
    <property type="term" value="F:methyltransferase activity"/>
    <property type="evidence" value="ECO:0007669"/>
    <property type="project" value="UniProtKB-KW"/>
</dbReference>
<dbReference type="EC" id="2.1.1.192" evidence="14"/>
<evidence type="ECO:0000256" key="2">
    <source>
        <dbReference type="ARBA" id="ARBA00007544"/>
    </source>
</evidence>
<dbReference type="Pfam" id="PF04055">
    <property type="entry name" value="Radical_SAM"/>
    <property type="match status" value="1"/>
</dbReference>
<keyword evidence="5 14" id="KW-0698">rRNA processing</keyword>
<comment type="cofactor">
    <cofactor evidence="14">
        <name>[4Fe-4S] cluster</name>
        <dbReference type="ChEBI" id="CHEBI:49883"/>
    </cofactor>
    <text evidence="14">Binds 1 [4Fe-4S] cluster. The cluster is coordinated with 3 cysteines and an exchangeable S-adenosyl-L-methionine.</text>
</comment>
<comment type="catalytic activity">
    <reaction evidence="14">
        <text>adenosine(2503) in 23S rRNA + 2 reduced [2Fe-2S]-[ferredoxin] + 2 S-adenosyl-L-methionine = 2-methyladenosine(2503) in 23S rRNA + 5'-deoxyadenosine + L-methionine + 2 oxidized [2Fe-2S]-[ferredoxin] + S-adenosyl-L-homocysteine</text>
        <dbReference type="Rhea" id="RHEA:42916"/>
        <dbReference type="Rhea" id="RHEA-COMP:10000"/>
        <dbReference type="Rhea" id="RHEA-COMP:10001"/>
        <dbReference type="Rhea" id="RHEA-COMP:10152"/>
        <dbReference type="Rhea" id="RHEA-COMP:10282"/>
        <dbReference type="ChEBI" id="CHEBI:17319"/>
        <dbReference type="ChEBI" id="CHEBI:33737"/>
        <dbReference type="ChEBI" id="CHEBI:33738"/>
        <dbReference type="ChEBI" id="CHEBI:57844"/>
        <dbReference type="ChEBI" id="CHEBI:57856"/>
        <dbReference type="ChEBI" id="CHEBI:59789"/>
        <dbReference type="ChEBI" id="CHEBI:74411"/>
        <dbReference type="ChEBI" id="CHEBI:74497"/>
        <dbReference type="EC" id="2.1.1.192"/>
    </reaction>
</comment>
<evidence type="ECO:0000256" key="7">
    <source>
        <dbReference type="ARBA" id="ARBA00022679"/>
    </source>
</evidence>
<keyword evidence="11 14" id="KW-0408">Iron</keyword>
<dbReference type="InterPro" id="IPR040072">
    <property type="entry name" value="Methyltransferase_A"/>
</dbReference>
<proteinExistence type="inferred from homology"/>
<evidence type="ECO:0000256" key="13">
    <source>
        <dbReference type="ARBA" id="ARBA00023157"/>
    </source>
</evidence>
<gene>
    <name evidence="14 16" type="primary">rlmN</name>
    <name evidence="16" type="ORF">J8C05_10780</name>
</gene>
<organism evidence="16 17">
    <name type="scientific">Chloracidobacterium sp. N</name>
    <dbReference type="NCBI Taxonomy" id="2821540"/>
    <lineage>
        <taxon>Bacteria</taxon>
        <taxon>Pseudomonadati</taxon>
        <taxon>Acidobacteriota</taxon>
        <taxon>Terriglobia</taxon>
        <taxon>Terriglobales</taxon>
        <taxon>Acidobacteriaceae</taxon>
        <taxon>Chloracidobacterium</taxon>
        <taxon>Chloracidobacterium aggregatum</taxon>
    </lineage>
</organism>
<evidence type="ECO:0000256" key="11">
    <source>
        <dbReference type="ARBA" id="ARBA00023004"/>
    </source>
</evidence>
<feature type="binding site" evidence="14">
    <location>
        <position position="317"/>
    </location>
    <ligand>
        <name>S-adenosyl-L-methionine</name>
        <dbReference type="ChEBI" id="CHEBI:59789"/>
    </ligand>
</feature>
<protein>
    <recommendedName>
        <fullName evidence="14">Probable dual-specificity RNA methyltransferase RlmN</fullName>
        <ecNumber evidence="14">2.1.1.192</ecNumber>
    </recommendedName>
    <alternativeName>
        <fullName evidence="14">23S rRNA (adenine(2503)-C(2))-methyltransferase</fullName>
    </alternativeName>
    <alternativeName>
        <fullName evidence="14">23S rRNA m2A2503 methyltransferase</fullName>
    </alternativeName>
    <alternativeName>
        <fullName evidence="14">Ribosomal RNA large subunit methyltransferase N</fullName>
    </alternativeName>
    <alternativeName>
        <fullName evidence="14">tRNA (adenine(37)-C(2))-methyltransferase</fullName>
    </alternativeName>
    <alternativeName>
        <fullName evidence="14">tRNA m2A37 methyltransferase</fullName>
    </alternativeName>
</protein>
<keyword evidence="12 14" id="KW-0411">Iron-sulfur</keyword>
<comment type="miscellaneous">
    <text evidence="14">Reaction proceeds by a ping-pong mechanism involving intermediate methylation of a conserved cysteine residue.</text>
</comment>
<reference evidence="16 17" key="1">
    <citation type="submission" date="2021-03" db="EMBL/GenBank/DDBJ databases">
        <title>Genomic and phenotypic characterization of Chloracidobacterium isolates provides evidence for multiple species.</title>
        <authorList>
            <person name="Saini M.K."/>
            <person name="Costas A.M.G."/>
            <person name="Tank M."/>
            <person name="Bryant D.A."/>
        </authorList>
    </citation>
    <scope>NUCLEOTIDE SEQUENCE [LARGE SCALE GENOMIC DNA]</scope>
    <source>
        <strain evidence="16 17">N</strain>
    </source>
</reference>
<feature type="active site" description="Proton acceptor" evidence="14">
    <location>
        <position position="108"/>
    </location>
</feature>
<evidence type="ECO:0000256" key="10">
    <source>
        <dbReference type="ARBA" id="ARBA00022723"/>
    </source>
</evidence>
<dbReference type="Gene3D" id="1.10.150.530">
    <property type="match status" value="1"/>
</dbReference>
<dbReference type="Gene3D" id="3.20.20.70">
    <property type="entry name" value="Aldolase class I"/>
    <property type="match status" value="1"/>
</dbReference>
<dbReference type="PANTHER" id="PTHR30544">
    <property type="entry name" value="23S RRNA METHYLTRANSFERASE"/>
    <property type="match status" value="1"/>
</dbReference>
<dbReference type="Proteomes" id="UP000677668">
    <property type="component" value="Chromosome 1"/>
</dbReference>
<feature type="active site" description="S-methylcysteine intermediate" evidence="14">
    <location>
        <position position="360"/>
    </location>
</feature>
<comment type="similarity">
    <text evidence="2 14">Belongs to the radical SAM superfamily. RlmN family.</text>
</comment>
<feature type="binding site" evidence="14">
    <location>
        <position position="214"/>
    </location>
    <ligand>
        <name>S-adenosyl-L-methionine</name>
        <dbReference type="ChEBI" id="CHEBI:59789"/>
    </ligand>
</feature>
<dbReference type="InterPro" id="IPR007197">
    <property type="entry name" value="rSAM"/>
</dbReference>
<evidence type="ECO:0000256" key="4">
    <source>
        <dbReference type="ARBA" id="ARBA00022490"/>
    </source>
</evidence>
<dbReference type="PIRSF" id="PIRSF006004">
    <property type="entry name" value="CHP00048"/>
    <property type="match status" value="1"/>
</dbReference>
<dbReference type="InterPro" id="IPR013785">
    <property type="entry name" value="Aldolase_TIM"/>
</dbReference>
<dbReference type="InterPro" id="IPR048641">
    <property type="entry name" value="RlmN_N"/>
</dbReference>
<dbReference type="InterPro" id="IPR027492">
    <property type="entry name" value="RNA_MTrfase_RlmN"/>
</dbReference>
<dbReference type="GO" id="GO:0032259">
    <property type="term" value="P:methylation"/>
    <property type="evidence" value="ECO:0007669"/>
    <property type="project" value="UniProtKB-KW"/>
</dbReference>
<evidence type="ECO:0000313" key="16">
    <source>
        <dbReference type="EMBL" id="QUV93831.1"/>
    </source>
</evidence>
<dbReference type="InterPro" id="IPR004383">
    <property type="entry name" value="rRNA_lsu_MTrfase_RlmN/Cfr"/>
</dbReference>
<keyword evidence="6 14" id="KW-0489">Methyltransferase</keyword>
<evidence type="ECO:0000256" key="3">
    <source>
        <dbReference type="ARBA" id="ARBA00022485"/>
    </source>
</evidence>
<dbReference type="SFLD" id="SFLDS00029">
    <property type="entry name" value="Radical_SAM"/>
    <property type="match status" value="1"/>
</dbReference>
<dbReference type="CDD" id="cd01335">
    <property type="entry name" value="Radical_SAM"/>
    <property type="match status" value="1"/>
</dbReference>
<feature type="binding site" evidence="14">
    <location>
        <begin position="182"/>
        <end position="183"/>
    </location>
    <ligand>
        <name>S-adenosyl-L-methionine</name>
        <dbReference type="ChEBI" id="CHEBI:59789"/>
    </ligand>
</feature>
<comment type="function">
    <text evidence="14">Specifically methylates position 2 of adenine 2503 in 23S rRNA and position 2 of adenine 37 in tRNAs.</text>
</comment>
<sequence>MIEGRLSAPVSSASVAVAGHDLLGFTCQQMCAFMVERGLPAYRGRQLFQALHRRLVETLEDVPELPRALRTGLAAGTDLRPLSLTEVFEAADGTRRYLFTVRGGHAIETVWIPDGGRITLCLSSQAGCPMRCAFCATATLGLQRNLTAGEIVAQVLYVLRDAVHRRQQPRPAGINLVLMGMGEPLLNYDHVLHALRVLADPEGLHIVPRRVTLSTVGIVPRIMALGREPDRPRLAVSLTAATDDLRARLMPVNLTYPLEALREACLMFPRHPGERITFEYVLLGGVNDADEQARALLRWLAPLRAREAAKVNLIPHNPVPGLPFQPPPPERVLRFQALLRAKGLPTYLRRPRGRDIFAACGMLAASSQPSA</sequence>
<evidence type="ECO:0000313" key="17">
    <source>
        <dbReference type="Proteomes" id="UP000677668"/>
    </source>
</evidence>
<evidence type="ECO:0000256" key="12">
    <source>
        <dbReference type="ARBA" id="ARBA00023014"/>
    </source>
</evidence>
<keyword evidence="3 14" id="KW-0004">4Fe-4S</keyword>
<keyword evidence="13 14" id="KW-1015">Disulfide bond</keyword>
<accession>A0ABX8B2V2</accession>
<feature type="binding site" evidence="14">
    <location>
        <position position="135"/>
    </location>
    <ligand>
        <name>[4Fe-4S] cluster</name>
        <dbReference type="ChEBI" id="CHEBI:49883"/>
        <note>4Fe-4S-S-AdoMet</note>
    </ligand>
</feature>
<evidence type="ECO:0000256" key="14">
    <source>
        <dbReference type="HAMAP-Rule" id="MF_01849"/>
    </source>
</evidence>
<dbReference type="SUPFAM" id="SSF102114">
    <property type="entry name" value="Radical SAM enzymes"/>
    <property type="match status" value="1"/>
</dbReference>
<evidence type="ECO:0000256" key="1">
    <source>
        <dbReference type="ARBA" id="ARBA00004496"/>
    </source>
</evidence>
<keyword evidence="9 14" id="KW-0819">tRNA processing</keyword>
<feature type="binding site" evidence="14">
    <location>
        <position position="128"/>
    </location>
    <ligand>
        <name>[4Fe-4S] cluster</name>
        <dbReference type="ChEBI" id="CHEBI:49883"/>
        <note>4Fe-4S-S-AdoMet</note>
    </ligand>
</feature>
<dbReference type="PROSITE" id="PS51918">
    <property type="entry name" value="RADICAL_SAM"/>
    <property type="match status" value="1"/>
</dbReference>
<evidence type="ECO:0000259" key="15">
    <source>
        <dbReference type="PROSITE" id="PS51918"/>
    </source>
</evidence>
<keyword evidence="4 14" id="KW-0963">Cytoplasm</keyword>
<dbReference type="EMBL" id="CP072642">
    <property type="protein sequence ID" value="QUV93831.1"/>
    <property type="molecule type" value="Genomic_DNA"/>
</dbReference>
<keyword evidence="10 14" id="KW-0479">Metal-binding</keyword>
<dbReference type="NCBIfam" id="TIGR00048">
    <property type="entry name" value="rRNA_mod_RlmN"/>
    <property type="match status" value="1"/>
</dbReference>
<evidence type="ECO:0000256" key="6">
    <source>
        <dbReference type="ARBA" id="ARBA00022603"/>
    </source>
</evidence>
<comment type="catalytic activity">
    <reaction evidence="14">
        <text>adenosine(37) in tRNA + 2 reduced [2Fe-2S]-[ferredoxin] + 2 S-adenosyl-L-methionine = 2-methyladenosine(37) in tRNA + 5'-deoxyadenosine + L-methionine + 2 oxidized [2Fe-2S]-[ferredoxin] + S-adenosyl-L-homocysteine</text>
        <dbReference type="Rhea" id="RHEA:43332"/>
        <dbReference type="Rhea" id="RHEA-COMP:10000"/>
        <dbReference type="Rhea" id="RHEA-COMP:10001"/>
        <dbReference type="Rhea" id="RHEA-COMP:10162"/>
        <dbReference type="Rhea" id="RHEA-COMP:10485"/>
        <dbReference type="ChEBI" id="CHEBI:17319"/>
        <dbReference type="ChEBI" id="CHEBI:33737"/>
        <dbReference type="ChEBI" id="CHEBI:33738"/>
        <dbReference type="ChEBI" id="CHEBI:57844"/>
        <dbReference type="ChEBI" id="CHEBI:57856"/>
        <dbReference type="ChEBI" id="CHEBI:59789"/>
        <dbReference type="ChEBI" id="CHEBI:74411"/>
        <dbReference type="ChEBI" id="CHEBI:74497"/>
        <dbReference type="EC" id="2.1.1.192"/>
    </reaction>
</comment>
<comment type="caution">
    <text evidence="14">Lacks conserved residue(s) required for the propagation of feature annotation.</text>
</comment>
<name>A0ABX8B2V2_9BACT</name>
<keyword evidence="8 14" id="KW-0949">S-adenosyl-L-methionine</keyword>
<feature type="binding site" evidence="14">
    <location>
        <begin position="237"/>
        <end position="239"/>
    </location>
    <ligand>
        <name>S-adenosyl-L-methionine</name>
        <dbReference type="ChEBI" id="CHEBI:59789"/>
    </ligand>
</feature>
<dbReference type="SFLD" id="SFLDG01062">
    <property type="entry name" value="methyltransferase_(Class_A)"/>
    <property type="match status" value="1"/>
</dbReference>
<keyword evidence="17" id="KW-1185">Reference proteome</keyword>
<dbReference type="InterPro" id="IPR058240">
    <property type="entry name" value="rSAM_sf"/>
</dbReference>
<comment type="subcellular location">
    <subcellularLocation>
        <location evidence="1 14">Cytoplasm</location>
    </subcellularLocation>
</comment>
<feature type="domain" description="Radical SAM core" evidence="15">
    <location>
        <begin position="114"/>
        <end position="354"/>
    </location>
</feature>
<feature type="binding site" evidence="14">
    <location>
        <position position="132"/>
    </location>
    <ligand>
        <name>[4Fe-4S] cluster</name>
        <dbReference type="ChEBI" id="CHEBI:49883"/>
        <note>4Fe-4S-S-AdoMet</note>
    </ligand>
</feature>
<keyword evidence="7 14" id="KW-0808">Transferase</keyword>